<evidence type="ECO:0000256" key="1">
    <source>
        <dbReference type="SAM" id="MobiDB-lite"/>
    </source>
</evidence>
<gene>
    <name evidence="2" type="ORF">PR048_020636</name>
</gene>
<evidence type="ECO:0000313" key="2">
    <source>
        <dbReference type="EMBL" id="KAJ8880014.1"/>
    </source>
</evidence>
<dbReference type="Proteomes" id="UP001159363">
    <property type="component" value="Chromosome 6"/>
</dbReference>
<keyword evidence="3" id="KW-1185">Reference proteome</keyword>
<evidence type="ECO:0000313" key="3">
    <source>
        <dbReference type="Proteomes" id="UP001159363"/>
    </source>
</evidence>
<feature type="compositionally biased region" description="Basic and acidic residues" evidence="1">
    <location>
        <begin position="1"/>
        <end position="14"/>
    </location>
</feature>
<protein>
    <submittedName>
        <fullName evidence="2">Uncharacterized protein</fullName>
    </submittedName>
</protein>
<organism evidence="2 3">
    <name type="scientific">Dryococelus australis</name>
    <dbReference type="NCBI Taxonomy" id="614101"/>
    <lineage>
        <taxon>Eukaryota</taxon>
        <taxon>Metazoa</taxon>
        <taxon>Ecdysozoa</taxon>
        <taxon>Arthropoda</taxon>
        <taxon>Hexapoda</taxon>
        <taxon>Insecta</taxon>
        <taxon>Pterygota</taxon>
        <taxon>Neoptera</taxon>
        <taxon>Polyneoptera</taxon>
        <taxon>Phasmatodea</taxon>
        <taxon>Verophasmatodea</taxon>
        <taxon>Anareolatae</taxon>
        <taxon>Phasmatidae</taxon>
        <taxon>Eurycanthinae</taxon>
        <taxon>Dryococelus</taxon>
    </lineage>
</organism>
<sequence>MEGRGKREIPDETRPPTALSGTIPTREYPGAAPPGIEPGSPCAPSQQRRDPRRLPPARAHAASLCLHRVTKKFSTPACLQTAAFGVTVTERLDCSPPTQAIRIQSLAGTLPDFRIWESCRTMPLLGGFSRGSPVPPPHFYILPSITLIGSQDVEVKSRPNFSITRFNDKLKWQFSLQLQGLCPVHIEHYTTPPPTAALVQTTPSISSPDHVFGQIKE</sequence>
<dbReference type="EMBL" id="JARBHB010000007">
    <property type="protein sequence ID" value="KAJ8880014.1"/>
    <property type="molecule type" value="Genomic_DNA"/>
</dbReference>
<comment type="caution">
    <text evidence="2">The sequence shown here is derived from an EMBL/GenBank/DDBJ whole genome shotgun (WGS) entry which is preliminary data.</text>
</comment>
<accession>A0ABQ9H6U2</accession>
<name>A0ABQ9H6U2_9NEOP</name>
<reference evidence="2 3" key="1">
    <citation type="submission" date="2023-02" db="EMBL/GenBank/DDBJ databases">
        <title>LHISI_Scaffold_Assembly.</title>
        <authorList>
            <person name="Stuart O.P."/>
            <person name="Cleave R."/>
            <person name="Magrath M.J.L."/>
            <person name="Mikheyev A.S."/>
        </authorList>
    </citation>
    <scope>NUCLEOTIDE SEQUENCE [LARGE SCALE GENOMIC DNA]</scope>
    <source>
        <strain evidence="2">Daus_M_001</strain>
        <tissue evidence="2">Leg muscle</tissue>
    </source>
</reference>
<feature type="region of interest" description="Disordered" evidence="1">
    <location>
        <begin position="1"/>
        <end position="57"/>
    </location>
</feature>
<proteinExistence type="predicted"/>